<name>A0AAV4RA49_9ARAC</name>
<evidence type="ECO:0000313" key="1">
    <source>
        <dbReference type="EMBL" id="GIY17881.1"/>
    </source>
</evidence>
<gene>
    <name evidence="1" type="ORF">CDAR_460261</name>
</gene>
<dbReference type="AlphaFoldDB" id="A0AAV4RA49"/>
<evidence type="ECO:0000313" key="2">
    <source>
        <dbReference type="Proteomes" id="UP001054837"/>
    </source>
</evidence>
<proteinExistence type="predicted"/>
<protein>
    <submittedName>
        <fullName evidence="1">Uncharacterized protein</fullName>
    </submittedName>
</protein>
<reference evidence="1 2" key="1">
    <citation type="submission" date="2021-06" db="EMBL/GenBank/DDBJ databases">
        <title>Caerostris darwini draft genome.</title>
        <authorList>
            <person name="Kono N."/>
            <person name="Arakawa K."/>
        </authorList>
    </citation>
    <scope>NUCLEOTIDE SEQUENCE [LARGE SCALE GENOMIC DNA]</scope>
</reference>
<organism evidence="1 2">
    <name type="scientific">Caerostris darwini</name>
    <dbReference type="NCBI Taxonomy" id="1538125"/>
    <lineage>
        <taxon>Eukaryota</taxon>
        <taxon>Metazoa</taxon>
        <taxon>Ecdysozoa</taxon>
        <taxon>Arthropoda</taxon>
        <taxon>Chelicerata</taxon>
        <taxon>Arachnida</taxon>
        <taxon>Araneae</taxon>
        <taxon>Araneomorphae</taxon>
        <taxon>Entelegynae</taxon>
        <taxon>Araneoidea</taxon>
        <taxon>Araneidae</taxon>
        <taxon>Caerostris</taxon>
    </lineage>
</organism>
<sequence length="125" mass="14169">MDFPPFLDDPTPSTPIVERNKGVGQFSDGCRIHEQHAPGMFYGQRDGYLTFDHSVPNYFVHAMAAVKCEGGGMFYEPWINMYRRDGSDMNNGNFCLTVFNRVGFDLEALLNGMKSQLLNCNEVIF</sequence>
<dbReference type="EMBL" id="BPLQ01005847">
    <property type="protein sequence ID" value="GIY17881.1"/>
    <property type="molecule type" value="Genomic_DNA"/>
</dbReference>
<accession>A0AAV4RA49</accession>
<keyword evidence="2" id="KW-1185">Reference proteome</keyword>
<comment type="caution">
    <text evidence="1">The sequence shown here is derived from an EMBL/GenBank/DDBJ whole genome shotgun (WGS) entry which is preliminary data.</text>
</comment>
<dbReference type="Proteomes" id="UP001054837">
    <property type="component" value="Unassembled WGS sequence"/>
</dbReference>